<protein>
    <submittedName>
        <fullName evidence="3">Arsenate reductase ArsC</fullName>
        <ecNumber evidence="3">1.20.4.4</ecNumber>
    </submittedName>
</protein>
<evidence type="ECO:0000313" key="4">
    <source>
        <dbReference type="Proteomes" id="UP001595711"/>
    </source>
</evidence>
<dbReference type="SUPFAM" id="SSF52788">
    <property type="entry name" value="Phosphotyrosine protein phosphatases I"/>
    <property type="match status" value="1"/>
</dbReference>
<keyword evidence="4" id="KW-1185">Reference proteome</keyword>
<dbReference type="Pfam" id="PF01451">
    <property type="entry name" value="LMWPc"/>
    <property type="match status" value="1"/>
</dbReference>
<dbReference type="SMART" id="SM00226">
    <property type="entry name" value="LMWPc"/>
    <property type="match status" value="1"/>
</dbReference>
<feature type="domain" description="Phosphotyrosine protein phosphatase I" evidence="2">
    <location>
        <begin position="11"/>
        <end position="149"/>
    </location>
</feature>
<organism evidence="3 4">
    <name type="scientific">Ferrovibrio xuzhouensis</name>
    <dbReference type="NCBI Taxonomy" id="1576914"/>
    <lineage>
        <taxon>Bacteria</taxon>
        <taxon>Pseudomonadati</taxon>
        <taxon>Pseudomonadota</taxon>
        <taxon>Alphaproteobacteria</taxon>
        <taxon>Rhodospirillales</taxon>
        <taxon>Rhodospirillaceae</taxon>
        <taxon>Ferrovibrio</taxon>
    </lineage>
</organism>
<proteinExistence type="predicted"/>
<gene>
    <name evidence="3" type="ORF">ACFOOQ_02900</name>
</gene>
<evidence type="ECO:0000256" key="1">
    <source>
        <dbReference type="ARBA" id="ARBA00022849"/>
    </source>
</evidence>
<accession>A0ABV7VAI6</accession>
<keyword evidence="3" id="KW-0560">Oxidoreductase</keyword>
<evidence type="ECO:0000313" key="3">
    <source>
        <dbReference type="EMBL" id="MFC3674474.1"/>
    </source>
</evidence>
<dbReference type="GO" id="GO:0030612">
    <property type="term" value="F:arsenate reductase (thioredoxin) activity"/>
    <property type="evidence" value="ECO:0007669"/>
    <property type="project" value="UniProtKB-EC"/>
</dbReference>
<dbReference type="RefSeq" id="WP_379721511.1">
    <property type="nucleotide sequence ID" value="NZ_JBHRYJ010000001.1"/>
</dbReference>
<dbReference type="InterPro" id="IPR036196">
    <property type="entry name" value="Ptyr_pPase_sf"/>
</dbReference>
<dbReference type="CDD" id="cd16345">
    <property type="entry name" value="LMWP_ArsC"/>
    <property type="match status" value="1"/>
</dbReference>
<name>A0ABV7VAI6_9PROT</name>
<reference evidence="4" key="1">
    <citation type="journal article" date="2019" name="Int. J. Syst. Evol. Microbiol.">
        <title>The Global Catalogue of Microorganisms (GCM) 10K type strain sequencing project: providing services to taxonomists for standard genome sequencing and annotation.</title>
        <authorList>
            <consortium name="The Broad Institute Genomics Platform"/>
            <consortium name="The Broad Institute Genome Sequencing Center for Infectious Disease"/>
            <person name="Wu L."/>
            <person name="Ma J."/>
        </authorList>
    </citation>
    <scope>NUCLEOTIDE SEQUENCE [LARGE SCALE GENOMIC DNA]</scope>
    <source>
        <strain evidence="4">KCTC 42182</strain>
    </source>
</reference>
<sequence>MNHLNPAEKPFNVLFLCTGNSARSILAESIMNSVGAGRFQAFSAGSYPKGAVHPMALDLLKTSGLPIEDLRSKSWDEFAKPDAPKMDFVFTVCDNAASEPCPVWPGQPMSAHWGLPDPAAVDGDEVKQRLAFADTFRMLSNRIRIFTSLPIRSLDEMSLQHRLNEIGRNFPQAS</sequence>
<dbReference type="EC" id="1.20.4.4" evidence="3"/>
<dbReference type="PANTHER" id="PTHR43428">
    <property type="entry name" value="ARSENATE REDUCTASE"/>
    <property type="match status" value="1"/>
</dbReference>
<evidence type="ECO:0000259" key="2">
    <source>
        <dbReference type="SMART" id="SM00226"/>
    </source>
</evidence>
<dbReference type="Proteomes" id="UP001595711">
    <property type="component" value="Unassembled WGS sequence"/>
</dbReference>
<dbReference type="EMBL" id="JBHRYJ010000001">
    <property type="protein sequence ID" value="MFC3674474.1"/>
    <property type="molecule type" value="Genomic_DNA"/>
</dbReference>
<dbReference type="PANTHER" id="PTHR43428:SF1">
    <property type="entry name" value="ARSENATE REDUCTASE"/>
    <property type="match status" value="1"/>
</dbReference>
<keyword evidence="1" id="KW-0059">Arsenical resistance</keyword>
<comment type="caution">
    <text evidence="3">The sequence shown here is derived from an EMBL/GenBank/DDBJ whole genome shotgun (WGS) entry which is preliminary data.</text>
</comment>
<dbReference type="InterPro" id="IPR023485">
    <property type="entry name" value="Ptyr_pPase"/>
</dbReference>
<dbReference type="Gene3D" id="3.40.50.2300">
    <property type="match status" value="1"/>
</dbReference>